<organism evidence="7 8">
    <name type="scientific">Trichostrongylus colubriformis</name>
    <name type="common">Black scour worm</name>
    <dbReference type="NCBI Taxonomy" id="6319"/>
    <lineage>
        <taxon>Eukaryota</taxon>
        <taxon>Metazoa</taxon>
        <taxon>Ecdysozoa</taxon>
        <taxon>Nematoda</taxon>
        <taxon>Chromadorea</taxon>
        <taxon>Rhabditida</taxon>
        <taxon>Rhabditina</taxon>
        <taxon>Rhabditomorpha</taxon>
        <taxon>Strongyloidea</taxon>
        <taxon>Trichostrongylidae</taxon>
        <taxon>Trichostrongylus</taxon>
    </lineage>
</organism>
<proteinExistence type="predicted"/>
<feature type="transmembrane region" description="Helical" evidence="6">
    <location>
        <begin position="51"/>
        <end position="78"/>
    </location>
</feature>
<keyword evidence="3 6" id="KW-1133">Transmembrane helix</keyword>
<keyword evidence="4 6" id="KW-0472">Membrane</keyword>
<comment type="subcellular location">
    <subcellularLocation>
        <location evidence="1">Membrane</location>
        <topology evidence="1">Multi-pass membrane protein</topology>
    </subcellularLocation>
</comment>
<evidence type="ECO:0000256" key="5">
    <source>
        <dbReference type="ARBA" id="ARBA00034834"/>
    </source>
</evidence>
<gene>
    <name evidence="7" type="ORF">GCK32_015423</name>
</gene>
<comment type="caution">
    <text evidence="7">The sequence shown here is derived from an EMBL/GenBank/DDBJ whole genome shotgun (WGS) entry which is preliminary data.</text>
</comment>
<evidence type="ECO:0000313" key="8">
    <source>
        <dbReference type="Proteomes" id="UP001331761"/>
    </source>
</evidence>
<protein>
    <recommendedName>
        <fullName evidence="5">Transmembrane protein 254</fullName>
    </recommendedName>
</protein>
<evidence type="ECO:0000256" key="2">
    <source>
        <dbReference type="ARBA" id="ARBA00022692"/>
    </source>
</evidence>
<feature type="transmembrane region" description="Helical" evidence="6">
    <location>
        <begin position="90"/>
        <end position="110"/>
    </location>
</feature>
<dbReference type="Pfam" id="PF14934">
    <property type="entry name" value="TMEM254"/>
    <property type="match status" value="1"/>
</dbReference>
<feature type="transmembrane region" description="Helical" evidence="6">
    <location>
        <begin position="12"/>
        <end position="31"/>
    </location>
</feature>
<evidence type="ECO:0000256" key="1">
    <source>
        <dbReference type="ARBA" id="ARBA00004141"/>
    </source>
</evidence>
<evidence type="ECO:0000313" key="7">
    <source>
        <dbReference type="EMBL" id="KAK5966029.1"/>
    </source>
</evidence>
<evidence type="ECO:0000256" key="3">
    <source>
        <dbReference type="ARBA" id="ARBA00022989"/>
    </source>
</evidence>
<sequence length="116" mass="13119">MADYFRSPAFYWYLIILPALAINFLAFYSPSTLRQYVPVVGPMAAYVGTNYHLITVYTNILALVGHVGEGLFALYLCIKLKFSPSCTAKWFLQTFVLGFPSLYVLTNFAAKTKVKR</sequence>
<accession>A0AAN8I9Q2</accession>
<dbReference type="Proteomes" id="UP001331761">
    <property type="component" value="Unassembled WGS sequence"/>
</dbReference>
<dbReference type="InterPro" id="IPR028110">
    <property type="entry name" value="TMEM254"/>
</dbReference>
<dbReference type="EMBL" id="WIXE01023966">
    <property type="protein sequence ID" value="KAK5966029.1"/>
    <property type="molecule type" value="Genomic_DNA"/>
</dbReference>
<dbReference type="PANTHER" id="PTHR34104">
    <property type="entry name" value="TRANSMEMBRANE PROTEIN 254"/>
    <property type="match status" value="1"/>
</dbReference>
<dbReference type="GO" id="GO:0016020">
    <property type="term" value="C:membrane"/>
    <property type="evidence" value="ECO:0007669"/>
    <property type="project" value="UniProtKB-SubCell"/>
</dbReference>
<dbReference type="PANTHER" id="PTHR34104:SF3">
    <property type="entry name" value="TRANSMEMBRANE PROTEIN 254"/>
    <property type="match status" value="1"/>
</dbReference>
<keyword evidence="2 6" id="KW-0812">Transmembrane</keyword>
<evidence type="ECO:0000256" key="6">
    <source>
        <dbReference type="SAM" id="Phobius"/>
    </source>
</evidence>
<evidence type="ECO:0000256" key="4">
    <source>
        <dbReference type="ARBA" id="ARBA00023136"/>
    </source>
</evidence>
<dbReference type="AlphaFoldDB" id="A0AAN8I9Q2"/>
<keyword evidence="8" id="KW-1185">Reference proteome</keyword>
<name>A0AAN8I9Q2_TRICO</name>
<reference evidence="7 8" key="1">
    <citation type="submission" date="2019-10" db="EMBL/GenBank/DDBJ databases">
        <title>Assembly and Annotation for the nematode Trichostrongylus colubriformis.</title>
        <authorList>
            <person name="Martin J."/>
        </authorList>
    </citation>
    <scope>NUCLEOTIDE SEQUENCE [LARGE SCALE GENOMIC DNA]</scope>
    <source>
        <strain evidence="7">G859</strain>
        <tissue evidence="7">Whole worm</tissue>
    </source>
</reference>